<evidence type="ECO:0000313" key="2">
    <source>
        <dbReference type="Proteomes" id="UP001470230"/>
    </source>
</evidence>
<comment type="caution">
    <text evidence="1">The sequence shown here is derived from an EMBL/GenBank/DDBJ whole genome shotgun (WGS) entry which is preliminary data.</text>
</comment>
<gene>
    <name evidence="1" type="ORF">M9Y10_031479</name>
</gene>
<sequence>MTYVDTPYKKQKHPHYEHRTIKLDRKDNQFSRKKFHRVRKVSTHKKLLKSFGIIGMCLNDKPAGNIPTGDLDKVCFILINDYEDDKNELGVGPLNDGYLIGLKHHRLGFKVFYLYNPPSDNFSTFLGFFMTNTTDSLTVFYTGREDRCDGIEFSNGSLSKTTISKIISQSHNKKSRVIFVTDCIGGGSAFNICGGTNLMAFSVNKASSICAKERKRSHGIFTYYFCKITSESPSITPNRLIERLNASLNRFNEVIMCEFTNKELGDSPIFVN</sequence>
<reference evidence="1 2" key="1">
    <citation type="submission" date="2024-04" db="EMBL/GenBank/DDBJ databases">
        <title>Tritrichomonas musculus Genome.</title>
        <authorList>
            <person name="Alves-Ferreira E."/>
            <person name="Grigg M."/>
            <person name="Lorenzi H."/>
            <person name="Galac M."/>
        </authorList>
    </citation>
    <scope>NUCLEOTIDE SEQUENCE [LARGE SCALE GENOMIC DNA]</scope>
    <source>
        <strain evidence="1 2">EAF2021</strain>
    </source>
</reference>
<protein>
    <recommendedName>
        <fullName evidence="3">Caspase family p20 domain-containing protein</fullName>
    </recommendedName>
</protein>
<accession>A0ABR2H0R8</accession>
<dbReference type="EMBL" id="JAPFFF010000050">
    <property type="protein sequence ID" value="KAK8839774.1"/>
    <property type="molecule type" value="Genomic_DNA"/>
</dbReference>
<organism evidence="1 2">
    <name type="scientific">Tritrichomonas musculus</name>
    <dbReference type="NCBI Taxonomy" id="1915356"/>
    <lineage>
        <taxon>Eukaryota</taxon>
        <taxon>Metamonada</taxon>
        <taxon>Parabasalia</taxon>
        <taxon>Tritrichomonadida</taxon>
        <taxon>Tritrichomonadidae</taxon>
        <taxon>Tritrichomonas</taxon>
    </lineage>
</organism>
<evidence type="ECO:0000313" key="1">
    <source>
        <dbReference type="EMBL" id="KAK8839774.1"/>
    </source>
</evidence>
<evidence type="ECO:0008006" key="3">
    <source>
        <dbReference type="Google" id="ProtNLM"/>
    </source>
</evidence>
<proteinExistence type="predicted"/>
<keyword evidence="2" id="KW-1185">Reference proteome</keyword>
<dbReference type="Proteomes" id="UP001470230">
    <property type="component" value="Unassembled WGS sequence"/>
</dbReference>
<name>A0ABR2H0R8_9EUKA</name>